<dbReference type="InterPro" id="IPR036922">
    <property type="entry name" value="Rieske_2Fe-2S_sf"/>
</dbReference>
<sequence>MADFVPVAPFAALEDNAARVVTVAGIAVLLCRSGDDCFAIENLCTHAEQPLDCGRIRNGWIACPAHGARFDLATGEPWGPPATVALRTYPVRITDGMVEVAVDLP</sequence>
<dbReference type="AlphaFoldDB" id="A0A7X1F517"/>
<dbReference type="EMBL" id="JACLAU010000001">
    <property type="protein sequence ID" value="MBC2650453.1"/>
    <property type="molecule type" value="Genomic_DNA"/>
</dbReference>
<evidence type="ECO:0000313" key="8">
    <source>
        <dbReference type="EMBL" id="MBC2650453.1"/>
    </source>
</evidence>
<keyword evidence="1" id="KW-0001">2Fe-2S</keyword>
<dbReference type="Proteomes" id="UP000520156">
    <property type="component" value="Unassembled WGS sequence"/>
</dbReference>
<dbReference type="SUPFAM" id="SSF50022">
    <property type="entry name" value="ISP domain"/>
    <property type="match status" value="1"/>
</dbReference>
<evidence type="ECO:0000256" key="4">
    <source>
        <dbReference type="ARBA" id="ARBA00023014"/>
    </source>
</evidence>
<protein>
    <submittedName>
        <fullName evidence="8">Non-heme iron oxygenase ferredoxin subunit</fullName>
    </submittedName>
</protein>
<dbReference type="PANTHER" id="PTHR21496:SF0">
    <property type="entry name" value="RIESKE DOMAIN-CONTAINING PROTEIN"/>
    <property type="match status" value="1"/>
</dbReference>
<dbReference type="CDD" id="cd03528">
    <property type="entry name" value="Rieske_RO_ferredoxin"/>
    <property type="match status" value="1"/>
</dbReference>
<comment type="caution">
    <text evidence="8">The sequence shown here is derived from an EMBL/GenBank/DDBJ whole genome shotgun (WGS) entry which is preliminary data.</text>
</comment>
<keyword evidence="9" id="KW-1185">Reference proteome</keyword>
<keyword evidence="2" id="KW-0479">Metal-binding</keyword>
<feature type="domain" description="Rieske" evidence="7">
    <location>
        <begin position="5"/>
        <end position="100"/>
    </location>
</feature>
<organism evidence="8 9">
    <name type="scientific">Novosphingobium aerophilum</name>
    <dbReference type="NCBI Taxonomy" id="2839843"/>
    <lineage>
        <taxon>Bacteria</taxon>
        <taxon>Pseudomonadati</taxon>
        <taxon>Pseudomonadota</taxon>
        <taxon>Alphaproteobacteria</taxon>
        <taxon>Sphingomonadales</taxon>
        <taxon>Sphingomonadaceae</taxon>
        <taxon>Novosphingobium</taxon>
    </lineage>
</organism>
<evidence type="ECO:0000256" key="6">
    <source>
        <dbReference type="ARBA" id="ARBA00038001"/>
    </source>
</evidence>
<comment type="cofactor">
    <cofactor evidence="5">
        <name>[2Fe-2S] cluster</name>
        <dbReference type="ChEBI" id="CHEBI:190135"/>
    </cofactor>
</comment>
<accession>A0A7X1F517</accession>
<comment type="similarity">
    <text evidence="6">Belongs to the bacterial ring-hydroxylating dioxygenase ferredoxin component family.</text>
</comment>
<reference evidence="8 9" key="1">
    <citation type="submission" date="2020-08" db="EMBL/GenBank/DDBJ databases">
        <title>The genome sequence of Novosphingobium flavum 4Y4.</title>
        <authorList>
            <person name="Liu Y."/>
        </authorList>
    </citation>
    <scope>NUCLEOTIDE SEQUENCE [LARGE SCALE GENOMIC DNA]</scope>
    <source>
        <strain evidence="8 9">4Y4</strain>
    </source>
</reference>
<keyword evidence="4" id="KW-0411">Iron-sulfur</keyword>
<dbReference type="RefSeq" id="WP_185681848.1">
    <property type="nucleotide sequence ID" value="NZ_JACLAU010000001.1"/>
</dbReference>
<dbReference type="GO" id="GO:0046872">
    <property type="term" value="F:metal ion binding"/>
    <property type="evidence" value="ECO:0007669"/>
    <property type="project" value="UniProtKB-KW"/>
</dbReference>
<evidence type="ECO:0000259" key="7">
    <source>
        <dbReference type="PROSITE" id="PS51296"/>
    </source>
</evidence>
<evidence type="ECO:0000256" key="1">
    <source>
        <dbReference type="ARBA" id="ARBA00022714"/>
    </source>
</evidence>
<evidence type="ECO:0000313" key="9">
    <source>
        <dbReference type="Proteomes" id="UP000520156"/>
    </source>
</evidence>
<gene>
    <name evidence="8" type="ORF">H7F49_01885</name>
</gene>
<dbReference type="Gene3D" id="2.102.10.10">
    <property type="entry name" value="Rieske [2Fe-2S] iron-sulphur domain"/>
    <property type="match status" value="1"/>
</dbReference>
<dbReference type="InterPro" id="IPR017941">
    <property type="entry name" value="Rieske_2Fe-2S"/>
</dbReference>
<evidence type="ECO:0000256" key="2">
    <source>
        <dbReference type="ARBA" id="ARBA00022723"/>
    </source>
</evidence>
<dbReference type="PANTHER" id="PTHR21496">
    <property type="entry name" value="FERREDOXIN-RELATED"/>
    <property type="match status" value="1"/>
</dbReference>
<dbReference type="GO" id="GO:0051537">
    <property type="term" value="F:2 iron, 2 sulfur cluster binding"/>
    <property type="evidence" value="ECO:0007669"/>
    <property type="project" value="UniProtKB-KW"/>
</dbReference>
<dbReference type="PROSITE" id="PS51296">
    <property type="entry name" value="RIESKE"/>
    <property type="match status" value="1"/>
</dbReference>
<keyword evidence="3" id="KW-0408">Iron</keyword>
<dbReference type="Pfam" id="PF00355">
    <property type="entry name" value="Rieske"/>
    <property type="match status" value="1"/>
</dbReference>
<name>A0A7X1F517_9SPHN</name>
<evidence type="ECO:0000256" key="5">
    <source>
        <dbReference type="ARBA" id="ARBA00034078"/>
    </source>
</evidence>
<proteinExistence type="inferred from homology"/>
<evidence type="ECO:0000256" key="3">
    <source>
        <dbReference type="ARBA" id="ARBA00023004"/>
    </source>
</evidence>